<dbReference type="Pfam" id="PF16074">
    <property type="entry name" value="PilW"/>
    <property type="match status" value="1"/>
</dbReference>
<organism evidence="2 3">
    <name type="scientific">Kistimonas scapharcae</name>
    <dbReference type="NCBI Taxonomy" id="1036133"/>
    <lineage>
        <taxon>Bacteria</taxon>
        <taxon>Pseudomonadati</taxon>
        <taxon>Pseudomonadota</taxon>
        <taxon>Gammaproteobacteria</taxon>
        <taxon>Oceanospirillales</taxon>
        <taxon>Endozoicomonadaceae</taxon>
        <taxon>Kistimonas</taxon>
    </lineage>
</organism>
<keyword evidence="1" id="KW-0812">Transmembrane</keyword>
<keyword evidence="3" id="KW-1185">Reference proteome</keyword>
<keyword evidence="1" id="KW-1133">Transmembrane helix</keyword>
<proteinExistence type="predicted"/>
<name>A0ABP8V071_9GAMM</name>
<protein>
    <recommendedName>
        <fullName evidence="4">Prepilin-type N-terminal cleavage/methylation domain-containing protein</fullName>
    </recommendedName>
</protein>
<keyword evidence="1" id="KW-0472">Membrane</keyword>
<dbReference type="Proteomes" id="UP001500604">
    <property type="component" value="Unassembled WGS sequence"/>
</dbReference>
<evidence type="ECO:0000313" key="3">
    <source>
        <dbReference type="Proteomes" id="UP001500604"/>
    </source>
</evidence>
<dbReference type="InterPro" id="IPR032092">
    <property type="entry name" value="PilW"/>
</dbReference>
<evidence type="ECO:0000256" key="1">
    <source>
        <dbReference type="SAM" id="Phobius"/>
    </source>
</evidence>
<dbReference type="RefSeq" id="WP_345194547.1">
    <property type="nucleotide sequence ID" value="NZ_BAABFL010000108.1"/>
</dbReference>
<dbReference type="PROSITE" id="PS00409">
    <property type="entry name" value="PROKAR_NTER_METHYL"/>
    <property type="match status" value="1"/>
</dbReference>
<reference evidence="3" key="1">
    <citation type="journal article" date="2019" name="Int. J. Syst. Evol. Microbiol.">
        <title>The Global Catalogue of Microorganisms (GCM) 10K type strain sequencing project: providing services to taxonomists for standard genome sequencing and annotation.</title>
        <authorList>
            <consortium name="The Broad Institute Genomics Platform"/>
            <consortium name="The Broad Institute Genome Sequencing Center for Infectious Disease"/>
            <person name="Wu L."/>
            <person name="Ma J."/>
        </authorList>
    </citation>
    <scope>NUCLEOTIDE SEQUENCE [LARGE SCALE GENOMIC DNA]</scope>
    <source>
        <strain evidence="3">JCM 17805</strain>
    </source>
</reference>
<feature type="transmembrane region" description="Helical" evidence="1">
    <location>
        <begin position="12"/>
        <end position="33"/>
    </location>
</feature>
<accession>A0ABP8V071</accession>
<evidence type="ECO:0008006" key="4">
    <source>
        <dbReference type="Google" id="ProtNLM"/>
    </source>
</evidence>
<gene>
    <name evidence="2" type="ORF">GCM10023116_10970</name>
</gene>
<sequence length="220" mass="23745">MKQLQQRGLSLVELMVAMVVGLVLMAGLLTLYLNHHTGYTLTAAMGRAQEAGDFGLSLMARYIRMAGFNPDQPTSTAVDTTLSTNGAVSDTLAITFIPVDDQHCTGTSSDTVTNIFFVQDNTLRCQDSDGNTQTLATGIENLQVQYGVDQDSDGQIDRYQTAPDGNALSIRLGLLANAGPSAALSSRNRSYNVLDETITHNADSTLRRIFTTTIYLANTR</sequence>
<dbReference type="InterPro" id="IPR012902">
    <property type="entry name" value="N_methyl_site"/>
</dbReference>
<dbReference type="EMBL" id="BAABFL010000108">
    <property type="protein sequence ID" value="GAA4648824.1"/>
    <property type="molecule type" value="Genomic_DNA"/>
</dbReference>
<dbReference type="Pfam" id="PF07963">
    <property type="entry name" value="N_methyl"/>
    <property type="match status" value="1"/>
</dbReference>
<dbReference type="NCBIfam" id="TIGR02532">
    <property type="entry name" value="IV_pilin_GFxxxE"/>
    <property type="match status" value="1"/>
</dbReference>
<comment type="caution">
    <text evidence="2">The sequence shown here is derived from an EMBL/GenBank/DDBJ whole genome shotgun (WGS) entry which is preliminary data.</text>
</comment>
<evidence type="ECO:0000313" key="2">
    <source>
        <dbReference type="EMBL" id="GAA4648824.1"/>
    </source>
</evidence>